<evidence type="ECO:0000256" key="1">
    <source>
        <dbReference type="ARBA" id="ARBA00004651"/>
    </source>
</evidence>
<dbReference type="InterPro" id="IPR032816">
    <property type="entry name" value="VTT_dom"/>
</dbReference>
<keyword evidence="2 6" id="KW-1003">Cell membrane</keyword>
<dbReference type="Proteomes" id="UP000640274">
    <property type="component" value="Unassembled WGS sequence"/>
</dbReference>
<evidence type="ECO:0000256" key="6">
    <source>
        <dbReference type="RuleBase" id="RU366058"/>
    </source>
</evidence>
<keyword evidence="3 6" id="KW-0812">Transmembrane</keyword>
<comment type="caution">
    <text evidence="8">The sequence shown here is derived from an EMBL/GenBank/DDBJ whole genome shotgun (WGS) entry which is preliminary data.</text>
</comment>
<proteinExistence type="inferred from homology"/>
<reference evidence="8" key="1">
    <citation type="submission" date="2020-12" db="EMBL/GenBank/DDBJ databases">
        <authorList>
            <person name="Huq M.A."/>
        </authorList>
    </citation>
    <scope>NUCLEOTIDE SEQUENCE</scope>
    <source>
        <strain evidence="8">MAHUQ-46</strain>
    </source>
</reference>
<dbReference type="PANTHER" id="PTHR12677">
    <property type="entry name" value="GOLGI APPARATUS MEMBRANE PROTEIN TVP38-RELATED"/>
    <property type="match status" value="1"/>
</dbReference>
<keyword evidence="4 6" id="KW-1133">Transmembrane helix</keyword>
<dbReference type="InterPro" id="IPR015414">
    <property type="entry name" value="TMEM64"/>
</dbReference>
<keyword evidence="9" id="KW-1185">Reference proteome</keyword>
<comment type="subcellular location">
    <subcellularLocation>
        <location evidence="1 6">Cell membrane</location>
        <topology evidence="1 6">Multi-pass membrane protein</topology>
    </subcellularLocation>
</comment>
<evidence type="ECO:0000256" key="2">
    <source>
        <dbReference type="ARBA" id="ARBA00022475"/>
    </source>
</evidence>
<evidence type="ECO:0000256" key="4">
    <source>
        <dbReference type="ARBA" id="ARBA00022989"/>
    </source>
</evidence>
<name>A0A934MJV3_9BACL</name>
<protein>
    <recommendedName>
        <fullName evidence="6">TVP38/TMEM64 family membrane protein</fullName>
    </recommendedName>
</protein>
<evidence type="ECO:0000259" key="7">
    <source>
        <dbReference type="Pfam" id="PF09335"/>
    </source>
</evidence>
<feature type="transmembrane region" description="Helical" evidence="6">
    <location>
        <begin position="77"/>
        <end position="100"/>
    </location>
</feature>
<feature type="transmembrane region" description="Helical" evidence="6">
    <location>
        <begin position="40"/>
        <end position="65"/>
    </location>
</feature>
<dbReference type="AlphaFoldDB" id="A0A934MJV3"/>
<dbReference type="Pfam" id="PF09335">
    <property type="entry name" value="VTT_dom"/>
    <property type="match status" value="1"/>
</dbReference>
<dbReference type="EMBL" id="JAELUP010000006">
    <property type="protein sequence ID" value="MBJ6360325.1"/>
    <property type="molecule type" value="Genomic_DNA"/>
</dbReference>
<dbReference type="RefSeq" id="WP_199017851.1">
    <property type="nucleotide sequence ID" value="NZ_JAELUP010000006.1"/>
</dbReference>
<accession>A0A934MJV3</accession>
<comment type="caution">
    <text evidence="6">Lacks conserved residue(s) required for the propagation of feature annotation.</text>
</comment>
<feature type="transmembrane region" description="Helical" evidence="6">
    <location>
        <begin position="179"/>
        <end position="198"/>
    </location>
</feature>
<sequence length="231" mass="25099">MIAVVLAGCAAALVWSTDLLGLIFHADIQSILELAKGNITLLLAITTILMIIQNLFTIIPLLLLISINISLFGFVYGFLWSWVSSIVGAVAAFYMIRGGFQRFILKRMSANLLEKIERNSFQAVFIGRIFPMVPTSLVNAAAGISSVPIGKFITSTMAGNFIYFFALSLIPFGLASDSISTYGAAVIVFILLAGYWYYRKRVKKRRAAVSSKSQPGTGSTPAICNASEHLD</sequence>
<feature type="domain" description="VTT" evidence="7">
    <location>
        <begin position="62"/>
        <end position="168"/>
    </location>
</feature>
<gene>
    <name evidence="8" type="ORF">JFN88_03180</name>
</gene>
<comment type="similarity">
    <text evidence="6">Belongs to the TVP38/TMEM64 family.</text>
</comment>
<evidence type="ECO:0000256" key="5">
    <source>
        <dbReference type="ARBA" id="ARBA00023136"/>
    </source>
</evidence>
<dbReference type="GO" id="GO:0005886">
    <property type="term" value="C:plasma membrane"/>
    <property type="evidence" value="ECO:0007669"/>
    <property type="project" value="UniProtKB-SubCell"/>
</dbReference>
<evidence type="ECO:0000313" key="9">
    <source>
        <dbReference type="Proteomes" id="UP000640274"/>
    </source>
</evidence>
<dbReference type="PANTHER" id="PTHR12677:SF55">
    <property type="entry name" value="UNDECAPRENYL PHOSPHATE TRANSPORTER SAOUHSC_00901-RELATED"/>
    <property type="match status" value="1"/>
</dbReference>
<feature type="transmembrane region" description="Helical" evidence="6">
    <location>
        <begin position="152"/>
        <end position="173"/>
    </location>
</feature>
<evidence type="ECO:0000313" key="8">
    <source>
        <dbReference type="EMBL" id="MBJ6360325.1"/>
    </source>
</evidence>
<organism evidence="8 9">
    <name type="scientific">Paenibacillus roseus</name>
    <dbReference type="NCBI Taxonomy" id="2798579"/>
    <lineage>
        <taxon>Bacteria</taxon>
        <taxon>Bacillati</taxon>
        <taxon>Bacillota</taxon>
        <taxon>Bacilli</taxon>
        <taxon>Bacillales</taxon>
        <taxon>Paenibacillaceae</taxon>
        <taxon>Paenibacillus</taxon>
    </lineage>
</organism>
<keyword evidence="5 6" id="KW-0472">Membrane</keyword>
<evidence type="ECO:0000256" key="3">
    <source>
        <dbReference type="ARBA" id="ARBA00022692"/>
    </source>
</evidence>